<evidence type="ECO:0000256" key="1">
    <source>
        <dbReference type="SAM" id="Phobius"/>
    </source>
</evidence>
<protein>
    <recommendedName>
        <fullName evidence="3">Transmembrane protein</fullName>
    </recommendedName>
</protein>
<evidence type="ECO:0008006" key="3">
    <source>
        <dbReference type="Google" id="ProtNLM"/>
    </source>
</evidence>
<organism evidence="2">
    <name type="scientific">Octopus bimaculoides</name>
    <name type="common">California two-spotted octopus</name>
    <dbReference type="NCBI Taxonomy" id="37653"/>
    <lineage>
        <taxon>Eukaryota</taxon>
        <taxon>Metazoa</taxon>
        <taxon>Spiralia</taxon>
        <taxon>Lophotrochozoa</taxon>
        <taxon>Mollusca</taxon>
        <taxon>Cephalopoda</taxon>
        <taxon>Coleoidea</taxon>
        <taxon>Octopodiformes</taxon>
        <taxon>Octopoda</taxon>
        <taxon>Incirrata</taxon>
        <taxon>Octopodidae</taxon>
        <taxon>Octopus</taxon>
    </lineage>
</organism>
<name>A0A0L8FM48_OCTBM</name>
<proteinExistence type="predicted"/>
<keyword evidence="1" id="KW-1133">Transmembrane helix</keyword>
<keyword evidence="1" id="KW-0812">Transmembrane</keyword>
<feature type="transmembrane region" description="Helical" evidence="1">
    <location>
        <begin position="43"/>
        <end position="59"/>
    </location>
</feature>
<dbReference type="AlphaFoldDB" id="A0A0L8FM48"/>
<keyword evidence="1" id="KW-0472">Membrane</keyword>
<dbReference type="EMBL" id="KQ428915">
    <property type="protein sequence ID" value="KOF65781.1"/>
    <property type="molecule type" value="Genomic_DNA"/>
</dbReference>
<gene>
    <name evidence="2" type="ORF">OCBIM_22014432mg</name>
</gene>
<accession>A0A0L8FM48</accession>
<sequence>MQSKRKEWPNLMDLAKKPQKTLHVLRNCTGDLFYPGKHRKRNEMVLTVVVVVAMMTLILN</sequence>
<reference evidence="2" key="1">
    <citation type="submission" date="2015-07" db="EMBL/GenBank/DDBJ databases">
        <title>MeaNS - Measles Nucleotide Surveillance Program.</title>
        <authorList>
            <person name="Tran T."/>
            <person name="Druce J."/>
        </authorList>
    </citation>
    <scope>NUCLEOTIDE SEQUENCE</scope>
    <source>
        <strain evidence="2">UCB-OBI-ISO-001</strain>
        <tissue evidence="2">Gonad</tissue>
    </source>
</reference>
<evidence type="ECO:0000313" key="2">
    <source>
        <dbReference type="EMBL" id="KOF65781.1"/>
    </source>
</evidence>